<dbReference type="InterPro" id="IPR004099">
    <property type="entry name" value="Pyr_nucl-diS_OxRdtase_dimer"/>
</dbReference>
<dbReference type="GO" id="GO:0050660">
    <property type="term" value="F:flavin adenine dinucleotide binding"/>
    <property type="evidence" value="ECO:0007669"/>
    <property type="project" value="InterPro"/>
</dbReference>
<keyword evidence="5 11" id="KW-0812">Transmembrane</keyword>
<dbReference type="InterPro" id="IPR036188">
    <property type="entry name" value="FAD/NAD-bd_sf"/>
</dbReference>
<feature type="non-terminal residue" evidence="13">
    <location>
        <position position="1"/>
    </location>
</feature>
<sequence>DVVEGMLELTPVAIQSGKMLADRLFGGAYKLMDYHNVPTTVFTPIEYASVGISEENARDQYGDDLIVYHSFFKPLLWALNKERGDADCYMKVLCENKGDRKVVGVHILGPDAGEMIQGLAVAMKAGCTKAHLDGTVGIHPTCAETFTTLTQIKEDAGQDAAVGGDLQMEIIPVQHLVKEAMPTDTVPYSPPVNPEEFVRLAVGLLTVGLAFTCWLMMYNVTRTKFERSLTKELI</sequence>
<evidence type="ECO:0000256" key="11">
    <source>
        <dbReference type="RuleBase" id="RU367008"/>
    </source>
</evidence>
<evidence type="ECO:0000256" key="4">
    <source>
        <dbReference type="ARBA" id="ARBA00009825"/>
    </source>
</evidence>
<evidence type="ECO:0000256" key="1">
    <source>
        <dbReference type="ARBA" id="ARBA00001974"/>
    </source>
</evidence>
<organism evidence="13 14">
    <name type="scientific">Perkinsus olseni</name>
    <name type="common">Perkinsus atlanticus</name>
    <dbReference type="NCBI Taxonomy" id="32597"/>
    <lineage>
        <taxon>Eukaryota</taxon>
        <taxon>Sar</taxon>
        <taxon>Alveolata</taxon>
        <taxon>Perkinsozoa</taxon>
        <taxon>Perkinsea</taxon>
        <taxon>Perkinsida</taxon>
        <taxon>Perkinsidae</taxon>
        <taxon>Perkinsus</taxon>
    </lineage>
</organism>
<keyword evidence="10" id="KW-0676">Redox-active center</keyword>
<feature type="non-terminal residue" evidence="13">
    <location>
        <position position="234"/>
    </location>
</feature>
<dbReference type="AlphaFoldDB" id="A0A7J6QBP8"/>
<dbReference type="GO" id="GO:0004362">
    <property type="term" value="F:glutathione-disulfide reductase (NADPH) activity"/>
    <property type="evidence" value="ECO:0007669"/>
    <property type="project" value="TreeGrafter"/>
</dbReference>
<dbReference type="PANTHER" id="PTHR42737">
    <property type="entry name" value="GLUTATHIONE REDUCTASE"/>
    <property type="match status" value="1"/>
</dbReference>
<dbReference type="GO" id="GO:0006749">
    <property type="term" value="P:glutathione metabolic process"/>
    <property type="evidence" value="ECO:0007669"/>
    <property type="project" value="TreeGrafter"/>
</dbReference>
<accession>A0A7J6QBP8</accession>
<comment type="similarity">
    <text evidence="3">Belongs to the class-I pyridine nucleotide-disulfide oxidoreductase family.</text>
</comment>
<dbReference type="Gene3D" id="3.30.390.30">
    <property type="match status" value="1"/>
</dbReference>
<dbReference type="Gene3D" id="3.50.50.60">
    <property type="entry name" value="FAD/NAD(P)-binding domain"/>
    <property type="match status" value="1"/>
</dbReference>
<name>A0A7J6QBP8_PEROL</name>
<dbReference type="SUPFAM" id="SSF55424">
    <property type="entry name" value="FAD/NAD-linked reductases, dimerisation (C-terminal) domain"/>
    <property type="match status" value="1"/>
</dbReference>
<dbReference type="EMBL" id="JABANM010030813">
    <property type="protein sequence ID" value="KAF4705622.1"/>
    <property type="molecule type" value="Genomic_DNA"/>
</dbReference>
<keyword evidence="6 11" id="KW-1133">Transmembrane helix</keyword>
<protein>
    <recommendedName>
        <fullName evidence="11">Dolichyl-diphosphooligosaccharide-protein glycosyltransferase subunit OST5</fullName>
    </recommendedName>
</protein>
<feature type="domain" description="Pyridine nucleotide-disulphide oxidoreductase dimerisation" evidence="12">
    <location>
        <begin position="37"/>
        <end position="148"/>
    </location>
</feature>
<evidence type="ECO:0000256" key="7">
    <source>
        <dbReference type="ARBA" id="ARBA00023002"/>
    </source>
</evidence>
<proteinExistence type="inferred from homology"/>
<comment type="function">
    <text evidence="11">Subunit of the oligosaccharyl transferase (OST) complex that catalyzes the initial transfer of a defined glycan (Glc(3)Man(9)GlcNAc(2) in eukaryotes) from the lipid carrier dolichol-pyrophosphate to an asparagine residue within an Asn-X-Ser/Thr consensus motif in nascent polypeptide chains, the first step in protein N-glycosylation. N-glycosylation occurs cotranslationally and the complex associates with the Sec61 complex at the channel-forming translocon complex that mediates protein translocation across the endoplasmic reticulum (ER). All subunits are required for a maximal enzyme activity.</text>
</comment>
<dbReference type="InterPro" id="IPR016156">
    <property type="entry name" value="FAD/NAD-linked_Rdtase_dimer_sf"/>
</dbReference>
<dbReference type="Pfam" id="PF05251">
    <property type="entry name" value="Ost5"/>
    <property type="match status" value="1"/>
</dbReference>
<feature type="transmembrane region" description="Helical" evidence="11">
    <location>
        <begin position="197"/>
        <end position="218"/>
    </location>
</feature>
<reference evidence="13 14" key="1">
    <citation type="submission" date="2020-04" db="EMBL/GenBank/DDBJ databases">
        <title>Perkinsus olseni comparative genomics.</title>
        <authorList>
            <person name="Bogema D.R."/>
        </authorList>
    </citation>
    <scope>NUCLEOTIDE SEQUENCE [LARGE SCALE GENOMIC DNA]</scope>
    <source>
        <strain evidence="13">ATCC PRA-205</strain>
    </source>
</reference>
<dbReference type="Pfam" id="PF02852">
    <property type="entry name" value="Pyr_redox_dim"/>
    <property type="match status" value="1"/>
</dbReference>
<evidence type="ECO:0000313" key="14">
    <source>
        <dbReference type="Proteomes" id="UP000574390"/>
    </source>
</evidence>
<evidence type="ECO:0000313" key="13">
    <source>
        <dbReference type="EMBL" id="KAF4705622.1"/>
    </source>
</evidence>
<comment type="caution">
    <text evidence="13">The sequence shown here is derived from an EMBL/GenBank/DDBJ whole genome shotgun (WGS) entry which is preliminary data.</text>
</comment>
<dbReference type="GO" id="GO:0045454">
    <property type="term" value="P:cell redox homeostasis"/>
    <property type="evidence" value="ECO:0007669"/>
    <property type="project" value="InterPro"/>
</dbReference>
<dbReference type="GO" id="GO:0008250">
    <property type="term" value="C:oligosaccharyltransferase complex"/>
    <property type="evidence" value="ECO:0007669"/>
    <property type="project" value="UniProtKB-UniRule"/>
</dbReference>
<dbReference type="GO" id="GO:0006487">
    <property type="term" value="P:protein N-linked glycosylation"/>
    <property type="evidence" value="ECO:0007669"/>
    <property type="project" value="UniProtKB-UniRule"/>
</dbReference>
<keyword evidence="7" id="KW-0560">Oxidoreductase</keyword>
<comment type="similarity">
    <text evidence="4 11">Belongs to the OST5 family.</text>
</comment>
<evidence type="ECO:0000256" key="8">
    <source>
        <dbReference type="ARBA" id="ARBA00023136"/>
    </source>
</evidence>
<comment type="caution">
    <text evidence="11">Lacks conserved residue(s) required for the propagation of feature annotation.</text>
</comment>
<evidence type="ECO:0000256" key="10">
    <source>
        <dbReference type="ARBA" id="ARBA00023284"/>
    </source>
</evidence>
<comment type="subcellular location">
    <subcellularLocation>
        <location evidence="2 11">Membrane</location>
        <topology evidence="2 11">Multi-pass membrane protein</topology>
    </subcellularLocation>
</comment>
<evidence type="ECO:0000256" key="3">
    <source>
        <dbReference type="ARBA" id="ARBA00007532"/>
    </source>
</evidence>
<dbReference type="InterPro" id="IPR007915">
    <property type="entry name" value="TMEM258/Ost5"/>
</dbReference>
<evidence type="ECO:0000256" key="5">
    <source>
        <dbReference type="ARBA" id="ARBA00022692"/>
    </source>
</evidence>
<comment type="subunit">
    <text evidence="11">Component of the oligosaccharyltransferase (OST) complex.</text>
</comment>
<dbReference type="PRINTS" id="PR00411">
    <property type="entry name" value="PNDRDTASEI"/>
</dbReference>
<evidence type="ECO:0000259" key="12">
    <source>
        <dbReference type="Pfam" id="PF02852"/>
    </source>
</evidence>
<keyword evidence="9" id="KW-1015">Disulfide bond</keyword>
<evidence type="ECO:0000256" key="6">
    <source>
        <dbReference type="ARBA" id="ARBA00022989"/>
    </source>
</evidence>
<gene>
    <name evidence="13" type="primary">TXNRD3_1</name>
    <name evidence="13" type="ORF">FOZ62_008172</name>
</gene>
<evidence type="ECO:0000256" key="9">
    <source>
        <dbReference type="ARBA" id="ARBA00023157"/>
    </source>
</evidence>
<comment type="cofactor">
    <cofactor evidence="1">
        <name>FAD</name>
        <dbReference type="ChEBI" id="CHEBI:57692"/>
    </cofactor>
</comment>
<evidence type="ECO:0000256" key="2">
    <source>
        <dbReference type="ARBA" id="ARBA00004141"/>
    </source>
</evidence>
<dbReference type="InterPro" id="IPR046952">
    <property type="entry name" value="GSHR/TRXR-like"/>
</dbReference>
<dbReference type="PANTHER" id="PTHR42737:SF8">
    <property type="entry name" value="THIOREDOXIN-DISULFIDE REDUCTASE"/>
    <property type="match status" value="1"/>
</dbReference>
<dbReference type="Proteomes" id="UP000574390">
    <property type="component" value="Unassembled WGS sequence"/>
</dbReference>
<dbReference type="GO" id="GO:0005739">
    <property type="term" value="C:mitochondrion"/>
    <property type="evidence" value="ECO:0007669"/>
    <property type="project" value="TreeGrafter"/>
</dbReference>
<dbReference type="GO" id="GO:0005829">
    <property type="term" value="C:cytosol"/>
    <property type="evidence" value="ECO:0007669"/>
    <property type="project" value="TreeGrafter"/>
</dbReference>
<dbReference type="GO" id="GO:0034599">
    <property type="term" value="P:cellular response to oxidative stress"/>
    <property type="evidence" value="ECO:0007669"/>
    <property type="project" value="TreeGrafter"/>
</dbReference>
<keyword evidence="8 11" id="KW-0472">Membrane</keyword>